<reference evidence="1" key="1">
    <citation type="submission" date="2023-08" db="EMBL/GenBank/DDBJ databases">
        <authorList>
            <person name="Audoor S."/>
            <person name="Bilcke G."/>
        </authorList>
    </citation>
    <scope>NUCLEOTIDE SEQUENCE</scope>
</reference>
<protein>
    <submittedName>
        <fullName evidence="1">Uncharacterized protein</fullName>
    </submittedName>
</protein>
<evidence type="ECO:0000313" key="1">
    <source>
        <dbReference type="EMBL" id="CAJ1927005.1"/>
    </source>
</evidence>
<keyword evidence="2" id="KW-1185">Reference proteome</keyword>
<evidence type="ECO:0000313" key="2">
    <source>
        <dbReference type="Proteomes" id="UP001295423"/>
    </source>
</evidence>
<gene>
    <name evidence="1" type="ORF">CYCCA115_LOCUS1262</name>
</gene>
<comment type="caution">
    <text evidence="1">The sequence shown here is derived from an EMBL/GenBank/DDBJ whole genome shotgun (WGS) entry which is preliminary data.</text>
</comment>
<proteinExistence type="predicted"/>
<dbReference type="Proteomes" id="UP001295423">
    <property type="component" value="Unassembled WGS sequence"/>
</dbReference>
<accession>A0AAD2FG46</accession>
<sequence length="166" mass="18238">MARAIWSNLNKLREDGKSASNVPVVLLRKQPSVLCGTGLKLKAQDNFAPLNSNLNILGCVLIFGLISNKAPVPCVSAEGNKYVAVYAAACQWARGYALKKESEVSNSLKELFCDISFPRVLRPDDAQLLATGEFRRVANKAQVPIHPSEPYNPDQARRGIPKAFWD</sequence>
<dbReference type="EMBL" id="CAKOGP040000011">
    <property type="protein sequence ID" value="CAJ1927005.1"/>
    <property type="molecule type" value="Genomic_DNA"/>
</dbReference>
<organism evidence="1 2">
    <name type="scientific">Cylindrotheca closterium</name>
    <dbReference type="NCBI Taxonomy" id="2856"/>
    <lineage>
        <taxon>Eukaryota</taxon>
        <taxon>Sar</taxon>
        <taxon>Stramenopiles</taxon>
        <taxon>Ochrophyta</taxon>
        <taxon>Bacillariophyta</taxon>
        <taxon>Bacillariophyceae</taxon>
        <taxon>Bacillariophycidae</taxon>
        <taxon>Bacillariales</taxon>
        <taxon>Bacillariaceae</taxon>
        <taxon>Cylindrotheca</taxon>
    </lineage>
</organism>
<dbReference type="AlphaFoldDB" id="A0AAD2FG46"/>
<name>A0AAD2FG46_9STRA</name>